<dbReference type="AlphaFoldDB" id="A0AAD8DG60"/>
<evidence type="ECO:0000313" key="5">
    <source>
        <dbReference type="Proteomes" id="UP001230051"/>
    </source>
</evidence>
<evidence type="ECO:0000256" key="1">
    <source>
        <dbReference type="SAM" id="MobiDB-lite"/>
    </source>
</evidence>
<dbReference type="InterPro" id="IPR032071">
    <property type="entry name" value="DUF4806"/>
</dbReference>
<feature type="region of interest" description="Disordered" evidence="1">
    <location>
        <begin position="1"/>
        <end position="23"/>
    </location>
</feature>
<name>A0AAD8DG60_ACIOX</name>
<organism evidence="4 5">
    <name type="scientific">Acipenser oxyrinchus oxyrinchus</name>
    <dbReference type="NCBI Taxonomy" id="40147"/>
    <lineage>
        <taxon>Eukaryota</taxon>
        <taxon>Metazoa</taxon>
        <taxon>Chordata</taxon>
        <taxon>Craniata</taxon>
        <taxon>Vertebrata</taxon>
        <taxon>Euteleostomi</taxon>
        <taxon>Actinopterygii</taxon>
        <taxon>Chondrostei</taxon>
        <taxon>Acipenseriformes</taxon>
        <taxon>Acipenseridae</taxon>
        <taxon>Acipenser</taxon>
    </lineage>
</organism>
<evidence type="ECO:0000259" key="3">
    <source>
        <dbReference type="Pfam" id="PF16064"/>
    </source>
</evidence>
<dbReference type="Pfam" id="PF16064">
    <property type="entry name" value="DUF4806"/>
    <property type="match status" value="1"/>
</dbReference>
<proteinExistence type="predicted"/>
<feature type="transmembrane region" description="Helical" evidence="2">
    <location>
        <begin position="172"/>
        <end position="192"/>
    </location>
</feature>
<protein>
    <recommendedName>
        <fullName evidence="3">DUF4806 domain-containing protein</fullName>
    </recommendedName>
</protein>
<dbReference type="PANTHER" id="PTHR34153:SF2">
    <property type="entry name" value="SI:CH211-262H13.3-RELATED"/>
    <property type="match status" value="1"/>
</dbReference>
<reference evidence="4" key="1">
    <citation type="submission" date="2022-02" db="EMBL/GenBank/DDBJ databases">
        <title>Atlantic sturgeon de novo genome assembly.</title>
        <authorList>
            <person name="Stock M."/>
            <person name="Klopp C."/>
            <person name="Guiguen Y."/>
            <person name="Cabau C."/>
            <person name="Parinello H."/>
            <person name="Santidrian Yebra-Pimentel E."/>
            <person name="Kuhl H."/>
            <person name="Dirks R.P."/>
            <person name="Guessner J."/>
            <person name="Wuertz S."/>
            <person name="Du K."/>
            <person name="Schartl M."/>
        </authorList>
    </citation>
    <scope>NUCLEOTIDE SEQUENCE</scope>
    <source>
        <strain evidence="4">STURGEONOMICS-FGT-2020</strain>
        <tissue evidence="4">Whole blood</tissue>
    </source>
</reference>
<gene>
    <name evidence="4" type="ORF">AOXY_G10954</name>
</gene>
<dbReference type="PANTHER" id="PTHR34153">
    <property type="entry name" value="SI:CH211-262H13.3-RELATED-RELATED"/>
    <property type="match status" value="1"/>
</dbReference>
<accession>A0AAD8DG60</accession>
<keyword evidence="2" id="KW-0472">Membrane</keyword>
<feature type="domain" description="DUF4806" evidence="3">
    <location>
        <begin position="95"/>
        <end position="167"/>
    </location>
</feature>
<keyword evidence="5" id="KW-1185">Reference proteome</keyword>
<evidence type="ECO:0000313" key="4">
    <source>
        <dbReference type="EMBL" id="KAK1168097.1"/>
    </source>
</evidence>
<sequence length="213" mass="23656">MRLEGTPPQALDAPQHMTPSTSASTTSFRVPAALFATPGVPLALKHLCIPVERHILAMLHSIKLQVQHNTAVLQSLNPSQVVPSTLLKKPDGVDFLPLEDMTSLDALEERLIQEVELKKAIIAYLAPTGGSTMKETVWHICDKVFSQELSKQLNWCGRGVKQGFKPMKLGKLIVHEYSSFVLFCYICLYSFLHMSKLGVLIVNKVSNIIYIFA</sequence>
<keyword evidence="2" id="KW-1133">Transmembrane helix</keyword>
<comment type="caution">
    <text evidence="4">The sequence shown here is derived from an EMBL/GenBank/DDBJ whole genome shotgun (WGS) entry which is preliminary data.</text>
</comment>
<keyword evidence="2" id="KW-0812">Transmembrane</keyword>
<dbReference type="EMBL" id="JAGXEW010000009">
    <property type="protein sequence ID" value="KAK1168097.1"/>
    <property type="molecule type" value="Genomic_DNA"/>
</dbReference>
<dbReference type="Proteomes" id="UP001230051">
    <property type="component" value="Unassembled WGS sequence"/>
</dbReference>
<evidence type="ECO:0000256" key="2">
    <source>
        <dbReference type="SAM" id="Phobius"/>
    </source>
</evidence>